<dbReference type="GO" id="GO:0006730">
    <property type="term" value="P:one-carbon metabolic process"/>
    <property type="evidence" value="ECO:0007669"/>
    <property type="project" value="UniProtKB-KW"/>
</dbReference>
<dbReference type="GO" id="GO:0004146">
    <property type="term" value="F:dihydrofolate reductase activity"/>
    <property type="evidence" value="ECO:0007669"/>
    <property type="project" value="UniProtKB-EC"/>
</dbReference>
<accession>A0A3T0IGR8</accession>
<comment type="pathway">
    <text evidence="1">Cofactor biosynthesis; tetrahydrofolate biosynthesis; 5,6,7,8-tetrahydrofolate from 7,8-dihydrofolate: step 1/1.</text>
</comment>
<sequence length="180" mass="20785">MIQLVFAHAKTEFGSHDGMPWPRISQDFKNFKARTSGTILVMGSKTFMSLPAPLEDRKHIVIADKARPTPKCKNGSWADEYIDLSELDSYLQHWKKNGYYSVIGGADLLKQALPYAAKIIHTEISYDRMEGTEVTQHLDQEFLNDVWYFGEKVERHWYKIDQTTSITENVLINSENVHVY</sequence>
<evidence type="ECO:0000313" key="7">
    <source>
        <dbReference type="EMBL" id="AZU98619.1"/>
    </source>
</evidence>
<protein>
    <recommendedName>
        <fullName evidence="2">dihydrofolate reductase</fullName>
        <ecNumber evidence="2">1.5.1.3</ecNumber>
    </recommendedName>
</protein>
<name>A0A3T0IGR8_9CAUD</name>
<evidence type="ECO:0000259" key="6">
    <source>
        <dbReference type="PROSITE" id="PS51330"/>
    </source>
</evidence>
<dbReference type="PANTHER" id="PTHR48069:SF3">
    <property type="entry name" value="DIHYDROFOLATE REDUCTASE"/>
    <property type="match status" value="1"/>
</dbReference>
<keyword evidence="4" id="KW-0521">NADP</keyword>
<keyword evidence="3" id="KW-0554">One-carbon metabolism</keyword>
<evidence type="ECO:0000256" key="2">
    <source>
        <dbReference type="ARBA" id="ARBA00012856"/>
    </source>
</evidence>
<dbReference type="SUPFAM" id="SSF53597">
    <property type="entry name" value="Dihydrofolate reductase-like"/>
    <property type="match status" value="1"/>
</dbReference>
<dbReference type="PRINTS" id="PR00070">
    <property type="entry name" value="DHFR"/>
</dbReference>
<dbReference type="KEGG" id="vg:55811482"/>
<dbReference type="InterPro" id="IPR001796">
    <property type="entry name" value="DHFR_dom"/>
</dbReference>
<organism evidence="7 8">
    <name type="scientific">Acinetobacter phage AbTZA1</name>
    <dbReference type="NCBI Taxonomy" id="2500827"/>
    <lineage>
        <taxon>Viruses</taxon>
        <taxon>Duplodnaviria</taxon>
        <taxon>Heunggongvirae</taxon>
        <taxon>Uroviricota</taxon>
        <taxon>Caudoviricetes</taxon>
        <taxon>Pantevenvirales</taxon>
        <taxon>Straboviridae</taxon>
        <taxon>Twarogvirinae</taxon>
        <taxon>Hadassahvirus</taxon>
        <taxon>Hadassahvirus azbtza1</taxon>
    </lineage>
</organism>
<dbReference type="GO" id="GO:0046452">
    <property type="term" value="P:dihydrofolate metabolic process"/>
    <property type="evidence" value="ECO:0007669"/>
    <property type="project" value="TreeGrafter"/>
</dbReference>
<dbReference type="EMBL" id="MK278860">
    <property type="protein sequence ID" value="AZU98619.1"/>
    <property type="molecule type" value="Genomic_DNA"/>
</dbReference>
<dbReference type="CDD" id="cd00209">
    <property type="entry name" value="DHFR"/>
    <property type="match status" value="1"/>
</dbReference>
<dbReference type="InterPro" id="IPR012259">
    <property type="entry name" value="DHFR"/>
</dbReference>
<dbReference type="GO" id="GO:0046654">
    <property type="term" value="P:tetrahydrofolate biosynthetic process"/>
    <property type="evidence" value="ECO:0007669"/>
    <property type="project" value="InterPro"/>
</dbReference>
<dbReference type="RefSeq" id="YP_009882186.1">
    <property type="nucleotide sequence ID" value="NC_049445.1"/>
</dbReference>
<dbReference type="GO" id="GO:0050661">
    <property type="term" value="F:NADP binding"/>
    <property type="evidence" value="ECO:0007669"/>
    <property type="project" value="InterPro"/>
</dbReference>
<dbReference type="PANTHER" id="PTHR48069">
    <property type="entry name" value="DIHYDROFOLATE REDUCTASE"/>
    <property type="match status" value="1"/>
</dbReference>
<feature type="domain" description="DHFR" evidence="6">
    <location>
        <begin position="1"/>
        <end position="180"/>
    </location>
</feature>
<reference evidence="7 8" key="1">
    <citation type="submission" date="2018-12" db="EMBL/GenBank/DDBJ databases">
        <title>Successful treatment of antibiotic resistant microbial bone infection with bacteriophages.</title>
        <authorList>
            <person name="Nir-Paz R."/>
            <person name="Gelman D."/>
            <person name="Khouri A."/>
            <person name="Sisson B.M."/>
            <person name="Fackler J."/>
            <person name="Oren S.A."/>
            <person name="Khalifa L."/>
            <person name="Rimon A."/>
            <person name="Glazer S.C."/>
            <person name="Moses A.E."/>
            <person name="Yoram W."/>
            <person name="Schooley R.T."/>
            <person name="Hazan R."/>
        </authorList>
    </citation>
    <scope>NUCLEOTIDE SEQUENCE [LARGE SCALE GENOMIC DNA]</scope>
</reference>
<dbReference type="EC" id="1.5.1.3" evidence="2"/>
<evidence type="ECO:0000256" key="4">
    <source>
        <dbReference type="ARBA" id="ARBA00022857"/>
    </source>
</evidence>
<proteinExistence type="predicted"/>
<keyword evidence="8" id="KW-1185">Reference proteome</keyword>
<evidence type="ECO:0000313" key="8">
    <source>
        <dbReference type="Proteomes" id="UP000287416"/>
    </source>
</evidence>
<evidence type="ECO:0000256" key="3">
    <source>
        <dbReference type="ARBA" id="ARBA00022563"/>
    </source>
</evidence>
<dbReference type="PROSITE" id="PS51330">
    <property type="entry name" value="DHFR_2"/>
    <property type="match status" value="1"/>
</dbReference>
<dbReference type="Pfam" id="PF00186">
    <property type="entry name" value="DHFR_1"/>
    <property type="match status" value="1"/>
</dbReference>
<dbReference type="InterPro" id="IPR024072">
    <property type="entry name" value="DHFR-like_dom_sf"/>
</dbReference>
<dbReference type="GO" id="GO:0046655">
    <property type="term" value="P:folic acid metabolic process"/>
    <property type="evidence" value="ECO:0007669"/>
    <property type="project" value="TreeGrafter"/>
</dbReference>
<evidence type="ECO:0000256" key="1">
    <source>
        <dbReference type="ARBA" id="ARBA00004903"/>
    </source>
</evidence>
<keyword evidence="5" id="KW-0560">Oxidoreductase</keyword>
<dbReference type="GeneID" id="55811482"/>
<dbReference type="Proteomes" id="UP000287416">
    <property type="component" value="Segment"/>
</dbReference>
<evidence type="ECO:0000256" key="5">
    <source>
        <dbReference type="ARBA" id="ARBA00023002"/>
    </source>
</evidence>
<dbReference type="Gene3D" id="3.40.430.10">
    <property type="entry name" value="Dihydrofolate Reductase, subunit A"/>
    <property type="match status" value="1"/>
</dbReference>